<dbReference type="Proteomes" id="UP000265768">
    <property type="component" value="Unassembled WGS sequence"/>
</dbReference>
<evidence type="ECO:0000313" key="1">
    <source>
        <dbReference type="EMBL" id="RJL20193.1"/>
    </source>
</evidence>
<comment type="caution">
    <text evidence="1">The sequence shown here is derived from an EMBL/GenBank/DDBJ whole genome shotgun (WGS) entry which is preliminary data.</text>
</comment>
<reference evidence="1 2" key="1">
    <citation type="submission" date="2018-09" db="EMBL/GenBank/DDBJ databases">
        <title>YIM 75507 draft genome.</title>
        <authorList>
            <person name="Tang S."/>
            <person name="Feng Y."/>
        </authorList>
    </citation>
    <scope>NUCLEOTIDE SEQUENCE [LARGE SCALE GENOMIC DNA]</scope>
    <source>
        <strain evidence="1 2">YIM 75507</strain>
    </source>
</reference>
<dbReference type="AlphaFoldDB" id="A0A3A4A1E5"/>
<accession>A0A3A4A1E5</accession>
<organism evidence="1 2">
    <name type="scientific">Bailinhaonella thermotolerans</name>
    <dbReference type="NCBI Taxonomy" id="1070861"/>
    <lineage>
        <taxon>Bacteria</taxon>
        <taxon>Bacillati</taxon>
        <taxon>Actinomycetota</taxon>
        <taxon>Actinomycetes</taxon>
        <taxon>Streptosporangiales</taxon>
        <taxon>Streptosporangiaceae</taxon>
        <taxon>Bailinhaonella</taxon>
    </lineage>
</organism>
<keyword evidence="2" id="KW-1185">Reference proteome</keyword>
<proteinExistence type="predicted"/>
<gene>
    <name evidence="1" type="ORF">D5H75_39795</name>
</gene>
<name>A0A3A4A1E5_9ACTN</name>
<dbReference type="EMBL" id="QZEY01000032">
    <property type="protein sequence ID" value="RJL20193.1"/>
    <property type="molecule type" value="Genomic_DNA"/>
</dbReference>
<evidence type="ECO:0000313" key="2">
    <source>
        <dbReference type="Proteomes" id="UP000265768"/>
    </source>
</evidence>
<sequence>MVGMTMAPEVRRRLQNKAAFWTQRVRAVRSDAELAQVCFDRARAAARRAQRSGNPRAMHELAELLARWAEQHEHAEAGHTA</sequence>
<protein>
    <submittedName>
        <fullName evidence="1">Uncharacterized protein</fullName>
    </submittedName>
</protein>